<protein>
    <submittedName>
        <fullName evidence="3">Histidine phosphatase family protein</fullName>
    </submittedName>
</protein>
<gene>
    <name evidence="3" type="ORF">HG542_13980</name>
</gene>
<feature type="active site" description="Proton donor/acceptor" evidence="1">
    <location>
        <position position="85"/>
    </location>
</feature>
<reference evidence="3 4" key="1">
    <citation type="submission" date="2020-04" db="EMBL/GenBank/DDBJ databases">
        <title>Draft Genome Sequence of Streptomyces morookaense DSM 40503, an 8-azaguanine-producing strain.</title>
        <authorList>
            <person name="Qi J."/>
            <person name="Gao J.-M."/>
        </authorList>
    </citation>
    <scope>NUCLEOTIDE SEQUENCE [LARGE SCALE GENOMIC DNA]</scope>
    <source>
        <strain evidence="3 4">DSM 40503</strain>
    </source>
</reference>
<dbReference type="PANTHER" id="PTHR48100:SF15">
    <property type="entry name" value="SEDOHEPTULOSE 1,7-BISPHOSPHATASE"/>
    <property type="match status" value="1"/>
</dbReference>
<evidence type="ECO:0000313" key="4">
    <source>
        <dbReference type="Proteomes" id="UP000587462"/>
    </source>
</evidence>
<feature type="binding site" evidence="2">
    <location>
        <position position="62"/>
    </location>
    <ligand>
        <name>substrate</name>
    </ligand>
</feature>
<dbReference type="SMART" id="SM00855">
    <property type="entry name" value="PGAM"/>
    <property type="match status" value="1"/>
</dbReference>
<name>A0A7Y7B4N3_STRMO</name>
<dbReference type="GO" id="GO:0070297">
    <property type="term" value="P:regulation of phosphorelay signal transduction system"/>
    <property type="evidence" value="ECO:0007669"/>
    <property type="project" value="TreeGrafter"/>
</dbReference>
<evidence type="ECO:0000256" key="1">
    <source>
        <dbReference type="PIRSR" id="PIRSR613078-1"/>
    </source>
</evidence>
<feature type="binding site" evidence="2">
    <location>
        <begin position="25"/>
        <end position="26"/>
    </location>
    <ligand>
        <name>substrate</name>
    </ligand>
</feature>
<evidence type="ECO:0000256" key="2">
    <source>
        <dbReference type="PIRSR" id="PIRSR613078-2"/>
    </source>
</evidence>
<dbReference type="InterPro" id="IPR013078">
    <property type="entry name" value="His_Pase_superF_clade-1"/>
</dbReference>
<dbReference type="RefSeq" id="WP_171081207.1">
    <property type="nucleotide sequence ID" value="NZ_BNBU01000006.1"/>
</dbReference>
<dbReference type="AlphaFoldDB" id="A0A7Y7B4N3"/>
<dbReference type="InterPro" id="IPR050275">
    <property type="entry name" value="PGM_Phosphatase"/>
</dbReference>
<keyword evidence="4" id="KW-1185">Reference proteome</keyword>
<dbReference type="PANTHER" id="PTHR48100">
    <property type="entry name" value="BROAD-SPECIFICITY PHOSPHATASE YOR283W-RELATED"/>
    <property type="match status" value="1"/>
</dbReference>
<organism evidence="3 4">
    <name type="scientific">Streptomyces morookaense</name>
    <name type="common">Streptoverticillium morookaense</name>
    <dbReference type="NCBI Taxonomy" id="1970"/>
    <lineage>
        <taxon>Bacteria</taxon>
        <taxon>Bacillati</taxon>
        <taxon>Actinomycetota</taxon>
        <taxon>Actinomycetes</taxon>
        <taxon>Kitasatosporales</taxon>
        <taxon>Streptomycetaceae</taxon>
        <taxon>Streptomyces</taxon>
    </lineage>
</organism>
<feature type="binding site" evidence="2">
    <location>
        <begin position="85"/>
        <end position="88"/>
    </location>
    <ligand>
        <name>substrate</name>
    </ligand>
</feature>
<dbReference type="GO" id="GO:0101006">
    <property type="term" value="F:protein histidine phosphatase activity"/>
    <property type="evidence" value="ECO:0007669"/>
    <property type="project" value="TreeGrafter"/>
</dbReference>
<dbReference type="Pfam" id="PF00300">
    <property type="entry name" value="His_Phos_1"/>
    <property type="match status" value="1"/>
</dbReference>
<dbReference type="InterPro" id="IPR029033">
    <property type="entry name" value="His_PPase_superfam"/>
</dbReference>
<evidence type="ECO:0000313" key="3">
    <source>
        <dbReference type="EMBL" id="NVK78774.1"/>
    </source>
</evidence>
<feature type="active site" description="Tele-phosphohistidine intermediate" evidence="1">
    <location>
        <position position="13"/>
    </location>
</feature>
<comment type="caution">
    <text evidence="3">The sequence shown here is derived from an EMBL/GenBank/DDBJ whole genome shotgun (WGS) entry which is preliminary data.</text>
</comment>
<dbReference type="SUPFAM" id="SSF53254">
    <property type="entry name" value="Phosphoglycerate mutase-like"/>
    <property type="match status" value="1"/>
</dbReference>
<dbReference type="CDD" id="cd07067">
    <property type="entry name" value="HP_PGM_like"/>
    <property type="match status" value="1"/>
</dbReference>
<dbReference type="EMBL" id="JABBXF010000029">
    <property type="protein sequence ID" value="NVK78774.1"/>
    <property type="molecule type" value="Genomic_DNA"/>
</dbReference>
<proteinExistence type="predicted"/>
<dbReference type="Proteomes" id="UP000587462">
    <property type="component" value="Unassembled WGS sequence"/>
</dbReference>
<accession>A0A7Y7B4N3</accession>
<dbReference type="Gene3D" id="3.40.50.1240">
    <property type="entry name" value="Phosphoglycerate mutase-like"/>
    <property type="match status" value="1"/>
</dbReference>
<sequence length="203" mass="21896">MTTDPGELLLIRHGETEWSRTDRHTGRTDVPLAPDGEAQARALVPVLAARRITAVLCSPLQRAVRTAELSLPRGTGVVLEPGLMEWDYGAYEGMTTAQIRQTRPGWDLWRDGVPTDGAERPGETLAQVGNRCDNVLARACAALEETGGDVALFAHGHVLRALTARWLGQGTEAGALYRLGTATLSVLGTEHSRRVITGWNIPA</sequence>